<feature type="region of interest" description="Disordered" evidence="1">
    <location>
        <begin position="41"/>
        <end position="63"/>
    </location>
</feature>
<accession>A9NX99</accession>
<reference evidence="2" key="1">
    <citation type="journal article" date="2008" name="BMC Genomics">
        <title>A conifer genomics resource of 200,000 spruce (Picea spp.) ESTs and 6,464 high-quality, sequence-finished full-length cDNAs for Sitka spruce (Picea sitchensis).</title>
        <authorList>
            <person name="Ralph S.G."/>
            <person name="Chun H.J."/>
            <person name="Kolosova N."/>
            <person name="Cooper D."/>
            <person name="Oddy C."/>
            <person name="Ritland C.E."/>
            <person name="Kirkpatrick R."/>
            <person name="Moore R."/>
            <person name="Barber S."/>
            <person name="Holt R.A."/>
            <person name="Jones S.J."/>
            <person name="Marra M.A."/>
            <person name="Douglas C.J."/>
            <person name="Ritland K."/>
            <person name="Bohlmann J."/>
        </authorList>
    </citation>
    <scope>NUCLEOTIDE SEQUENCE</scope>
    <source>
        <tissue evidence="2">Green portion of the leader tissue</tissue>
    </source>
</reference>
<organism evidence="2">
    <name type="scientific">Picea sitchensis</name>
    <name type="common">Sitka spruce</name>
    <name type="synonym">Pinus sitchensis</name>
    <dbReference type="NCBI Taxonomy" id="3332"/>
    <lineage>
        <taxon>Eukaryota</taxon>
        <taxon>Viridiplantae</taxon>
        <taxon>Streptophyta</taxon>
        <taxon>Embryophyta</taxon>
        <taxon>Tracheophyta</taxon>
        <taxon>Spermatophyta</taxon>
        <taxon>Pinopsida</taxon>
        <taxon>Pinidae</taxon>
        <taxon>Conifers I</taxon>
        <taxon>Pinales</taxon>
        <taxon>Pinaceae</taxon>
        <taxon>Picea</taxon>
    </lineage>
</organism>
<evidence type="ECO:0000256" key="1">
    <source>
        <dbReference type="SAM" id="MobiDB-lite"/>
    </source>
</evidence>
<dbReference type="AlphaFoldDB" id="A9NX99"/>
<proteinExistence type="evidence at transcript level"/>
<dbReference type="EMBL" id="EF085964">
    <property type="protein sequence ID" value="ABK25260.1"/>
    <property type="molecule type" value="mRNA"/>
</dbReference>
<name>A9NX99_PICSI</name>
<feature type="compositionally biased region" description="Low complexity" evidence="1">
    <location>
        <begin position="52"/>
        <end position="63"/>
    </location>
</feature>
<dbReference type="OMA" id="ISTYEHY"/>
<protein>
    <submittedName>
        <fullName evidence="2">Uncharacterized protein</fullName>
    </submittedName>
</protein>
<sequence length="230" mass="24746">MNGYRLEGKTLRVRVAGLTPSHSEVGPAECLYNFDKQQPPRLPVHADDYAQSSSSASRPVSLSPYKPYSDNNGFGMPLHSVSALQGGIFNSLPATSYCTYGLYQMPLPSAESSSGMQGPPRSQQVLGNVHDSSMSKLNVHSADAMSHFSPNQARISTYQCYAPPSIPSGSAYSESPSLGSLMGGLGTPPWSSSLFSSGYEKKAVELEYERFLSEMGPRQENISGIDNTSF</sequence>
<evidence type="ECO:0000313" key="2">
    <source>
        <dbReference type="EMBL" id="ABK25260.1"/>
    </source>
</evidence>